<keyword evidence="1" id="KW-0547">Nucleotide-binding</keyword>
<dbReference type="InterPro" id="IPR017170">
    <property type="entry name" value="Lhr-like"/>
</dbReference>
<feature type="domain" description="Helicase ATP-binding" evidence="10">
    <location>
        <begin position="43"/>
        <end position="237"/>
    </location>
</feature>
<evidence type="ECO:0000313" key="12">
    <source>
        <dbReference type="EMBL" id="WEL19847.1"/>
    </source>
</evidence>
<dbReference type="InterPro" id="IPR045628">
    <property type="entry name" value="Lhr_WH_dom"/>
</dbReference>
<dbReference type="InterPro" id="IPR013701">
    <property type="entry name" value="Lhr-like_DEAD/DEAH_assoc"/>
</dbReference>
<evidence type="ECO:0000259" key="10">
    <source>
        <dbReference type="PROSITE" id="PS51192"/>
    </source>
</evidence>
<dbReference type="InterPro" id="IPR001650">
    <property type="entry name" value="Helicase_C-like"/>
</dbReference>
<evidence type="ECO:0000256" key="1">
    <source>
        <dbReference type="ARBA" id="ARBA00022741"/>
    </source>
</evidence>
<sequence length="895" mass="102247">MPEIKFETEESASDTLPEDFEPYVKEWFNEKFPGLSAPQRHSFDLIHEDKNSLICAPTGSGKTLSAFMSVLNHLFEMGNNGELDDEIYAVYISPLRALNNDIQRNLQEPLAGIKQTAEELGYDVPEVRSAVRTGDTSDKERREMVDNPPHILITTPESLGILLNSPKFRENFRNVKYSIVDEIHSLCENKRGVHLSLSMERLEEMANTSPTRIGLSATQAPIDEIAKYLVGYEHSQELYEKEAQDGSKVTASEEAAPDEFESRGCHIVDVAASKEIDLETVSPVKDLINTLGGEIREAMYDQIHNMVEDHKSTIIFTNTRSATERIVNNLQERFPDYYEDNIGAHHSSMSHEVRLDVEERLKKGELEVAVTSTSLELGIDIGSVDLVLQLGSPKGVARGLQRIGRSGHQIGETAKGKMIVTDRDDAVECSVLAKCAKEDDLDKIQIPTRCLDVLAQQIVGMACNKRWDIEHALNTVRKSYCYRRLDREDFENVLTYLAGEYELEDQNVYRKIWWDHEAGLMGRSGKMTRVIYMTNIGTIPDESGYDVKTRSGDFIGQLEEEFLDRLTKGDIFTLGGKTYEFRYAKGMKVFVDAKPQKQPTVPSWYSERLPLSYDLGIDIGRFRKDVAEQIRLGAGDDAIIQWIMHNYYLDENTAHAIFQYVKQQQNYMGKVSDHKDIVIEKYVDDDGRQNYIFQTIYGRRTHDALARIMAHMLQKRIGSNIGMVIDDNGFILVTPRRPIDIDRLIEQVCECDLEEELKAAVKKTELMKRRFRHVGGRSLMILRNYQGNSKTVGQQQMKGHFLLSVIRNQHNEDFPMIKETYREIMEDAMDIKHTKEVVEGLESEEISYEVKDQRGAPSPFSHNLLLQGSTDTVKMEDRKERLKQLHEKVMESIED</sequence>
<dbReference type="Pfam" id="PF19306">
    <property type="entry name" value="WHD_Lhr"/>
    <property type="match status" value="1"/>
</dbReference>
<dbReference type="GeneID" id="90590277"/>
<comment type="similarity">
    <text evidence="9">Belongs to the Lhr helicase family. Lhr-Core subfamily.</text>
</comment>
<dbReference type="EMBL" id="CP104395">
    <property type="protein sequence ID" value="WEL19847.1"/>
    <property type="molecule type" value="Genomic_DNA"/>
</dbReference>
<accession>A0ABY8CF50</accession>
<dbReference type="InterPro" id="IPR052511">
    <property type="entry name" value="ATP-dep_Helicase"/>
</dbReference>
<feature type="domain" description="Helicase C-terminal" evidence="11">
    <location>
        <begin position="299"/>
        <end position="454"/>
    </location>
</feature>
<evidence type="ECO:0000256" key="9">
    <source>
        <dbReference type="ARBA" id="ARBA00093467"/>
    </source>
</evidence>
<keyword evidence="5" id="KW-0067">ATP-binding</keyword>
<keyword evidence="3" id="KW-0378">Hydrolase</keyword>
<dbReference type="PROSITE" id="PS51194">
    <property type="entry name" value="HELICASE_CTER"/>
    <property type="match status" value="1"/>
</dbReference>
<dbReference type="PANTHER" id="PTHR47962:SF6">
    <property type="entry name" value="LARGE HELICASE-RELATED PROTEIN"/>
    <property type="match status" value="1"/>
</dbReference>
<keyword evidence="2" id="KW-0227">DNA damage</keyword>
<evidence type="ECO:0000256" key="4">
    <source>
        <dbReference type="ARBA" id="ARBA00022806"/>
    </source>
</evidence>
<evidence type="ECO:0000256" key="7">
    <source>
        <dbReference type="ARBA" id="ARBA00023204"/>
    </source>
</evidence>
<dbReference type="Pfam" id="PF00271">
    <property type="entry name" value="Helicase_C"/>
    <property type="match status" value="1"/>
</dbReference>
<dbReference type="PIRSF" id="PIRSF037307">
    <property type="entry name" value="Lhr-like_helic_prd"/>
    <property type="match status" value="1"/>
</dbReference>
<gene>
    <name evidence="12" type="primary">lhr</name>
    <name evidence="12" type="ORF">SVXNc_0840</name>
</gene>
<dbReference type="NCBIfam" id="NF010338">
    <property type="entry name" value="PRK13767.1"/>
    <property type="match status" value="1"/>
</dbReference>
<evidence type="ECO:0000256" key="8">
    <source>
        <dbReference type="ARBA" id="ARBA00023235"/>
    </source>
</evidence>
<dbReference type="CDD" id="cd17922">
    <property type="entry name" value="DEXHc_LHR-like"/>
    <property type="match status" value="1"/>
</dbReference>
<dbReference type="SMART" id="SM00487">
    <property type="entry name" value="DEXDc"/>
    <property type="match status" value="1"/>
</dbReference>
<dbReference type="PROSITE" id="PS51192">
    <property type="entry name" value="HELICASE_ATP_BIND_1"/>
    <property type="match status" value="1"/>
</dbReference>
<evidence type="ECO:0000256" key="6">
    <source>
        <dbReference type="ARBA" id="ARBA00023125"/>
    </source>
</evidence>
<dbReference type="InterPro" id="IPR027417">
    <property type="entry name" value="P-loop_NTPase"/>
</dbReference>
<dbReference type="Gene3D" id="3.40.50.300">
    <property type="entry name" value="P-loop containing nucleotide triphosphate hydrolases"/>
    <property type="match status" value="2"/>
</dbReference>
<dbReference type="Pfam" id="PF00270">
    <property type="entry name" value="DEAD"/>
    <property type="match status" value="1"/>
</dbReference>
<evidence type="ECO:0000259" key="11">
    <source>
        <dbReference type="PROSITE" id="PS51194"/>
    </source>
</evidence>
<evidence type="ECO:0000313" key="13">
    <source>
        <dbReference type="Proteomes" id="UP001218034"/>
    </source>
</evidence>
<keyword evidence="6" id="KW-0238">DNA-binding</keyword>
<dbReference type="Pfam" id="PF08494">
    <property type="entry name" value="DEAD_assoc"/>
    <property type="match status" value="1"/>
</dbReference>
<dbReference type="InterPro" id="IPR011545">
    <property type="entry name" value="DEAD/DEAH_box_helicase_dom"/>
</dbReference>
<dbReference type="RefSeq" id="WP_347721679.1">
    <property type="nucleotide sequence ID" value="NZ_CP104395.1"/>
</dbReference>
<proteinExistence type="inferred from homology"/>
<protein>
    <submittedName>
        <fullName evidence="12">Lhr-like helicase</fullName>
    </submittedName>
</protein>
<evidence type="ECO:0000256" key="3">
    <source>
        <dbReference type="ARBA" id="ARBA00022801"/>
    </source>
</evidence>
<keyword evidence="13" id="KW-1185">Reference proteome</keyword>
<dbReference type="SMART" id="SM00490">
    <property type="entry name" value="HELICc"/>
    <property type="match status" value="1"/>
</dbReference>
<dbReference type="CDD" id="cd18796">
    <property type="entry name" value="SF2_C_LHR"/>
    <property type="match status" value="1"/>
</dbReference>
<evidence type="ECO:0000256" key="2">
    <source>
        <dbReference type="ARBA" id="ARBA00022763"/>
    </source>
</evidence>
<dbReference type="SUPFAM" id="SSF52540">
    <property type="entry name" value="P-loop containing nucleoside triphosphate hydrolases"/>
    <property type="match status" value="1"/>
</dbReference>
<reference evidence="12 13" key="1">
    <citation type="submission" date="2022-09" db="EMBL/GenBank/DDBJ databases">
        <title>Xylan utilization by haloarchaea-nanohaloarchaea associations.</title>
        <authorList>
            <person name="Yakimov M."/>
        </authorList>
    </citation>
    <scope>NUCLEOTIDE SEQUENCE [LARGE SCALE GENOMIC DNA]</scope>
    <source>
        <strain evidence="12 13">SVXNc</strain>
    </source>
</reference>
<organism evidence="12 13">
    <name type="scientific">Candidatus Nanohalococcus occultus</name>
    <dbReference type="NCBI Taxonomy" id="2978047"/>
    <lineage>
        <taxon>Archaea</taxon>
        <taxon>Candidatus Nanohalarchaeota</taxon>
        <taxon>Candidatus Nanohalarchaeota incertae sedis</taxon>
        <taxon>Candidatus Nanohalococcus</taxon>
    </lineage>
</organism>
<dbReference type="Proteomes" id="UP001218034">
    <property type="component" value="Chromosome"/>
</dbReference>
<name>A0ABY8CF50_9ARCH</name>
<evidence type="ECO:0000256" key="5">
    <source>
        <dbReference type="ARBA" id="ARBA00022840"/>
    </source>
</evidence>
<keyword evidence="7" id="KW-0234">DNA repair</keyword>
<keyword evidence="8" id="KW-0413">Isomerase</keyword>
<dbReference type="PANTHER" id="PTHR47962">
    <property type="entry name" value="ATP-DEPENDENT HELICASE LHR-RELATED-RELATED"/>
    <property type="match status" value="1"/>
</dbReference>
<dbReference type="InterPro" id="IPR014001">
    <property type="entry name" value="Helicase_ATP-bd"/>
</dbReference>
<keyword evidence="4" id="KW-0347">Helicase</keyword>